<keyword evidence="1" id="KW-0732">Signal</keyword>
<sequence length="291" mass="30529">MPGSYRPVLSRTLAVLSACAVALVCLADPSTASTAPLPPGSRALTVSAAAASGDRAARPGDGTICYYGACYNYVAGRQYADASGAEVTMRIARPELDRADRDGHSLQELAVQSADGTQIVEVGWTVDRGLNGDAAPHLFVYHWVDGATSCYNGCGFVPTSGRVRAGMRLPAGTLVTLRINHAADRWRISVDGSVFGYFPDTLWGGRFTRLGLVQAFGEVASTSVPTCNDMGTGHYAGARRASVIERFRLLDSTTPIGLSMLVTSPRWYTAAAETPTSFRLGGPGDGACTAA</sequence>
<accession>A0A077LWD6</accession>
<dbReference type="EMBL" id="CAJB01000019">
    <property type="protein sequence ID" value="CCH76230.1"/>
    <property type="molecule type" value="Genomic_DNA"/>
</dbReference>
<proteinExistence type="predicted"/>
<dbReference type="PANTHER" id="PTHR31589">
    <property type="entry name" value="PROTEIN, PUTATIVE (DUF239)-RELATED-RELATED"/>
    <property type="match status" value="1"/>
</dbReference>
<dbReference type="PROSITE" id="PS52045">
    <property type="entry name" value="NEPROSIN_PEP_CD"/>
    <property type="match status" value="1"/>
</dbReference>
<feature type="domain" description="Neprosin PEP catalytic" evidence="2">
    <location>
        <begin position="61"/>
        <end position="289"/>
    </location>
</feature>
<dbReference type="AlphaFoldDB" id="A0A077LWD6"/>
<keyword evidence="4" id="KW-1185">Reference proteome</keyword>
<dbReference type="RefSeq" id="WP_053080028.1">
    <property type="nucleotide sequence ID" value="NZ_HF570958.1"/>
</dbReference>
<feature type="chain" id="PRO_5039277649" description="Neprosin PEP catalytic domain-containing protein" evidence="1">
    <location>
        <begin position="28"/>
        <end position="291"/>
    </location>
</feature>
<evidence type="ECO:0000259" key="2">
    <source>
        <dbReference type="PROSITE" id="PS52045"/>
    </source>
</evidence>
<evidence type="ECO:0000256" key="1">
    <source>
        <dbReference type="SAM" id="SignalP"/>
    </source>
</evidence>
<dbReference type="Proteomes" id="UP000035721">
    <property type="component" value="Unassembled WGS sequence"/>
</dbReference>
<protein>
    <recommendedName>
        <fullName evidence="2">Neprosin PEP catalytic domain-containing protein</fullName>
    </recommendedName>
</protein>
<dbReference type="PANTHER" id="PTHR31589:SF110">
    <property type="entry name" value="PROTEIN, PUTATIVE (DUF239)-RELATED"/>
    <property type="match status" value="1"/>
</dbReference>
<feature type="signal peptide" evidence="1">
    <location>
        <begin position="1"/>
        <end position="27"/>
    </location>
</feature>
<evidence type="ECO:0000313" key="3">
    <source>
        <dbReference type="EMBL" id="CCH76230.1"/>
    </source>
</evidence>
<dbReference type="InterPro" id="IPR053168">
    <property type="entry name" value="Glutamic_endopeptidase"/>
</dbReference>
<name>A0A077LWD6_9MICO</name>
<comment type="caution">
    <text evidence="3">The sequence shown here is derived from an EMBL/GenBank/DDBJ whole genome shotgun (WGS) entry which is preliminary data.</text>
</comment>
<organism evidence="3 4">
    <name type="scientific">Nostocoides japonicum T1-X7</name>
    <dbReference type="NCBI Taxonomy" id="1194083"/>
    <lineage>
        <taxon>Bacteria</taxon>
        <taxon>Bacillati</taxon>
        <taxon>Actinomycetota</taxon>
        <taxon>Actinomycetes</taxon>
        <taxon>Micrococcales</taxon>
        <taxon>Intrasporangiaceae</taxon>
        <taxon>Nostocoides</taxon>
    </lineage>
</organism>
<dbReference type="InterPro" id="IPR004314">
    <property type="entry name" value="Neprosin"/>
</dbReference>
<dbReference type="Pfam" id="PF03080">
    <property type="entry name" value="Neprosin"/>
    <property type="match status" value="1"/>
</dbReference>
<reference evidence="3 4" key="1">
    <citation type="journal article" date="2013" name="ISME J.">
        <title>A metabolic model for members of the genus Tetrasphaera involved in enhanced biological phosphorus removal.</title>
        <authorList>
            <person name="Kristiansen R."/>
            <person name="Nguyen H.T.T."/>
            <person name="Saunders A.M."/>
            <person name="Nielsen J.L."/>
            <person name="Wimmer R."/>
            <person name="Le V.Q."/>
            <person name="McIlroy S.J."/>
            <person name="Petrovski S."/>
            <person name="Seviour R.J."/>
            <person name="Calteau A."/>
            <person name="Nielsen K.L."/>
            <person name="Nielsen P.H."/>
        </authorList>
    </citation>
    <scope>NUCLEOTIDE SEQUENCE [LARGE SCALE GENOMIC DNA]</scope>
    <source>
        <strain evidence="3 4">T1-X7</strain>
    </source>
</reference>
<dbReference type="OrthoDB" id="3285909at2"/>
<evidence type="ECO:0000313" key="4">
    <source>
        <dbReference type="Proteomes" id="UP000035721"/>
    </source>
</evidence>
<dbReference type="STRING" id="1194083.BN12_1150023"/>
<gene>
    <name evidence="3" type="ORF">BN12_1150023</name>
</gene>